<reference evidence="1" key="1">
    <citation type="journal article" date="2014" name="Int. J. Syst. Evol. Microbiol.">
        <title>Complete genome sequence of Corynebacterium casei LMG S-19264T (=DSM 44701T), isolated from a smear-ripened cheese.</title>
        <authorList>
            <consortium name="US DOE Joint Genome Institute (JGI-PGF)"/>
            <person name="Walter F."/>
            <person name="Albersmeier A."/>
            <person name="Kalinowski J."/>
            <person name="Ruckert C."/>
        </authorList>
    </citation>
    <scope>NUCLEOTIDE SEQUENCE</scope>
    <source>
        <strain evidence="1">JCM 4790</strain>
    </source>
</reference>
<evidence type="ECO:0000313" key="2">
    <source>
        <dbReference type="Proteomes" id="UP000619244"/>
    </source>
</evidence>
<dbReference type="AlphaFoldDB" id="A0A918P030"/>
<evidence type="ECO:0000313" key="1">
    <source>
        <dbReference type="EMBL" id="GGY10401.1"/>
    </source>
</evidence>
<reference evidence="1" key="2">
    <citation type="submission" date="2020-09" db="EMBL/GenBank/DDBJ databases">
        <authorList>
            <person name="Sun Q."/>
            <person name="Ohkuma M."/>
        </authorList>
    </citation>
    <scope>NUCLEOTIDE SEQUENCE</scope>
    <source>
        <strain evidence="1">JCM 4790</strain>
    </source>
</reference>
<protein>
    <submittedName>
        <fullName evidence="1">Uncharacterized protein</fullName>
    </submittedName>
</protein>
<gene>
    <name evidence="1" type="ORF">GCM10010358_73700</name>
</gene>
<dbReference type="EMBL" id="BMVU01000073">
    <property type="protein sequence ID" value="GGY10401.1"/>
    <property type="molecule type" value="Genomic_DNA"/>
</dbReference>
<name>A0A918P030_9ACTN</name>
<dbReference type="RefSeq" id="WP_190194656.1">
    <property type="nucleotide sequence ID" value="NZ_BMVU01000073.1"/>
</dbReference>
<accession>A0A918P030</accession>
<keyword evidence="2" id="KW-1185">Reference proteome</keyword>
<sequence>MTDSRGDRYEVRADQVSGQIVVGRDNTVTRFEAAPTAGPVTEEELAALRAEFARVRGLVPRASADADRARDLLDELEEAATAPDADSASTMAYVRRWFNRHVPSLDEAVAALVIHPVVLRLMEAAGGAVADEFRRRFGA</sequence>
<dbReference type="Proteomes" id="UP000619244">
    <property type="component" value="Unassembled WGS sequence"/>
</dbReference>
<organism evidence="1 2">
    <name type="scientific">Streptomyces minutiscleroticus</name>
    <dbReference type="NCBI Taxonomy" id="68238"/>
    <lineage>
        <taxon>Bacteria</taxon>
        <taxon>Bacillati</taxon>
        <taxon>Actinomycetota</taxon>
        <taxon>Actinomycetes</taxon>
        <taxon>Kitasatosporales</taxon>
        <taxon>Streptomycetaceae</taxon>
        <taxon>Streptomyces</taxon>
    </lineage>
</organism>
<proteinExistence type="predicted"/>
<comment type="caution">
    <text evidence="1">The sequence shown here is derived from an EMBL/GenBank/DDBJ whole genome shotgun (WGS) entry which is preliminary data.</text>
</comment>